<comment type="function">
    <text evidence="1">Component of the rigid cuticle of the spider.</text>
</comment>
<dbReference type="InterPro" id="IPR000618">
    <property type="entry name" value="Insect_cuticle"/>
</dbReference>
<keyword evidence="4" id="KW-0732">Signal</keyword>
<keyword evidence="2 3" id="KW-0193">Cuticle</keyword>
<evidence type="ECO:0000256" key="1">
    <source>
        <dbReference type="ARBA" id="ARBA00002980"/>
    </source>
</evidence>
<evidence type="ECO:0000256" key="3">
    <source>
        <dbReference type="PROSITE-ProRule" id="PRU00497"/>
    </source>
</evidence>
<dbReference type="InterPro" id="IPR050468">
    <property type="entry name" value="Cuticle_Struct_Prot"/>
</dbReference>
<dbReference type="PROSITE" id="PS51155">
    <property type="entry name" value="CHIT_BIND_RR_2"/>
    <property type="match status" value="1"/>
</dbReference>
<dbReference type="PRINTS" id="PR00947">
    <property type="entry name" value="CUTICLE"/>
</dbReference>
<reference evidence="5 6" key="1">
    <citation type="submission" date="2021-06" db="EMBL/GenBank/DDBJ databases">
        <title>Caerostris darwini draft genome.</title>
        <authorList>
            <person name="Kono N."/>
            <person name="Arakawa K."/>
        </authorList>
    </citation>
    <scope>NUCLEOTIDE SEQUENCE [LARGE SCALE GENOMIC DNA]</scope>
</reference>
<dbReference type="PROSITE" id="PS00233">
    <property type="entry name" value="CHIT_BIND_RR_1"/>
    <property type="match status" value="1"/>
</dbReference>
<dbReference type="PANTHER" id="PTHR10380">
    <property type="entry name" value="CUTICLE PROTEIN"/>
    <property type="match status" value="1"/>
</dbReference>
<dbReference type="GO" id="GO:0008010">
    <property type="term" value="F:structural constituent of chitin-based larval cuticle"/>
    <property type="evidence" value="ECO:0007669"/>
    <property type="project" value="TreeGrafter"/>
</dbReference>
<sequence length="186" mass="18596">MIAKIVLFCAAVAAIQASAILNTHLINTGVSASSRQQDAHGNYAFGYQIKDKLGATNSRSEVGDGYGNKKGSYTLNDIDGRARRVDYVADGHGFRATVKTNEPGTAASAPAAALIASPYAGPVAPVVNHIVPAATVGHAAPVAVAAPVAYGGAVGHGAAIGYGAGVGMGMGYEAGIGMGYGLGRMH</sequence>
<evidence type="ECO:0000313" key="6">
    <source>
        <dbReference type="Proteomes" id="UP001054837"/>
    </source>
</evidence>
<dbReference type="GO" id="GO:0062129">
    <property type="term" value="C:chitin-based extracellular matrix"/>
    <property type="evidence" value="ECO:0007669"/>
    <property type="project" value="TreeGrafter"/>
</dbReference>
<name>A0AAV4N959_9ARAC</name>
<dbReference type="InterPro" id="IPR031311">
    <property type="entry name" value="CHIT_BIND_RR_consensus"/>
</dbReference>
<dbReference type="AlphaFoldDB" id="A0AAV4N959"/>
<feature type="signal peptide" evidence="4">
    <location>
        <begin position="1"/>
        <end position="17"/>
    </location>
</feature>
<proteinExistence type="predicted"/>
<dbReference type="Proteomes" id="UP001054837">
    <property type="component" value="Unassembled WGS sequence"/>
</dbReference>
<comment type="caution">
    <text evidence="5">The sequence shown here is derived from an EMBL/GenBank/DDBJ whole genome shotgun (WGS) entry which is preliminary data.</text>
</comment>
<gene>
    <name evidence="5" type="ORF">CDAR_545311</name>
</gene>
<evidence type="ECO:0008006" key="7">
    <source>
        <dbReference type="Google" id="ProtNLM"/>
    </source>
</evidence>
<evidence type="ECO:0000313" key="5">
    <source>
        <dbReference type="EMBL" id="GIX80993.1"/>
    </source>
</evidence>
<dbReference type="Pfam" id="PF00379">
    <property type="entry name" value="Chitin_bind_4"/>
    <property type="match status" value="1"/>
</dbReference>
<protein>
    <recommendedName>
        <fullName evidence="7">Adult-specific rigid cuticular protein 15.7</fullName>
    </recommendedName>
</protein>
<dbReference type="PANTHER" id="PTHR10380:SF173">
    <property type="entry name" value="CUTICULAR PROTEIN 47EF, ISOFORM C-RELATED"/>
    <property type="match status" value="1"/>
</dbReference>
<accession>A0AAV4N959</accession>
<keyword evidence="6" id="KW-1185">Reference proteome</keyword>
<evidence type="ECO:0000256" key="2">
    <source>
        <dbReference type="ARBA" id="ARBA00022460"/>
    </source>
</evidence>
<feature type="chain" id="PRO_5043864930" description="Adult-specific rigid cuticular protein 15.7" evidence="4">
    <location>
        <begin position="18"/>
        <end position="186"/>
    </location>
</feature>
<dbReference type="EMBL" id="BPLQ01001349">
    <property type="protein sequence ID" value="GIX80993.1"/>
    <property type="molecule type" value="Genomic_DNA"/>
</dbReference>
<organism evidence="5 6">
    <name type="scientific">Caerostris darwini</name>
    <dbReference type="NCBI Taxonomy" id="1538125"/>
    <lineage>
        <taxon>Eukaryota</taxon>
        <taxon>Metazoa</taxon>
        <taxon>Ecdysozoa</taxon>
        <taxon>Arthropoda</taxon>
        <taxon>Chelicerata</taxon>
        <taxon>Arachnida</taxon>
        <taxon>Araneae</taxon>
        <taxon>Araneomorphae</taxon>
        <taxon>Entelegynae</taxon>
        <taxon>Araneoidea</taxon>
        <taxon>Araneidae</taxon>
        <taxon>Caerostris</taxon>
    </lineage>
</organism>
<evidence type="ECO:0000256" key="4">
    <source>
        <dbReference type="SAM" id="SignalP"/>
    </source>
</evidence>